<dbReference type="SUPFAM" id="SSF48452">
    <property type="entry name" value="TPR-like"/>
    <property type="match status" value="1"/>
</dbReference>
<dbReference type="STRING" id="1945520.A1019T_01481"/>
<evidence type="ECO:0000256" key="3">
    <source>
        <dbReference type="SAM" id="Phobius"/>
    </source>
</evidence>
<dbReference type="AlphaFoldDB" id="A0A1R4EGH7"/>
<evidence type="ECO:0000259" key="4">
    <source>
        <dbReference type="Pfam" id="PF23892"/>
    </source>
</evidence>
<evidence type="ECO:0000256" key="1">
    <source>
        <dbReference type="ARBA" id="ARBA00022748"/>
    </source>
</evidence>
<keyword evidence="2" id="KW-0175">Coiled coil</keyword>
<keyword evidence="3" id="KW-1133">Transmembrane helix</keyword>
<feature type="transmembrane region" description="Helical" evidence="3">
    <location>
        <begin position="119"/>
        <end position="138"/>
    </location>
</feature>
<reference evidence="7" key="1">
    <citation type="submission" date="2017-02" db="EMBL/GenBank/DDBJ databases">
        <authorList>
            <person name="Mornico D."/>
        </authorList>
    </citation>
    <scope>NUCLEOTIDE SEQUENCE [LARGE SCALE GENOMIC DNA]</scope>
</reference>
<dbReference type="InterPro" id="IPR056412">
    <property type="entry name" value="Ig_CycH"/>
</dbReference>
<proteinExistence type="predicted"/>
<dbReference type="InterPro" id="IPR056413">
    <property type="entry name" value="TPR_CcmH_CycH"/>
</dbReference>
<accession>A0A1R4EGH7</accession>
<dbReference type="EMBL" id="FUGD01000087">
    <property type="protein sequence ID" value="SJM37509.1"/>
    <property type="molecule type" value="Genomic_DNA"/>
</dbReference>
<feature type="domain" description="Cytochrome c-type biogenesis protein H TPR" evidence="5">
    <location>
        <begin position="179"/>
        <end position="300"/>
    </location>
</feature>
<feature type="domain" description="Cytochrome c-type biogenesis protein H Ig-like" evidence="4">
    <location>
        <begin position="340"/>
        <end position="453"/>
    </location>
</feature>
<dbReference type="OrthoDB" id="9776053at2"/>
<dbReference type="Proteomes" id="UP000188169">
    <property type="component" value="Unassembled WGS sequence"/>
</dbReference>
<dbReference type="NCBIfam" id="TIGR03142">
    <property type="entry name" value="cytochro_ccmI"/>
    <property type="match status" value="1"/>
</dbReference>
<keyword evidence="3" id="KW-0812">Transmembrane</keyword>
<dbReference type="Gene3D" id="1.25.40.10">
    <property type="entry name" value="Tetratricopeptide repeat domain"/>
    <property type="match status" value="1"/>
</dbReference>
<dbReference type="RefSeq" id="WP_077448900.1">
    <property type="nucleotide sequence ID" value="NZ_FUGD01000087.1"/>
</dbReference>
<dbReference type="Pfam" id="PF23892">
    <property type="entry name" value="Ig_CycH"/>
    <property type="match status" value="1"/>
</dbReference>
<dbReference type="GO" id="GO:0017004">
    <property type="term" value="P:cytochrome complex assembly"/>
    <property type="evidence" value="ECO:0007669"/>
    <property type="project" value="UniProtKB-KW"/>
</dbReference>
<protein>
    <recommendedName>
        <fullName evidence="8">C-type cytochrome biogenesis protein CcmI</fullName>
    </recommendedName>
</protein>
<keyword evidence="1" id="KW-0201">Cytochrome c-type biogenesis</keyword>
<feature type="transmembrane region" description="Helical" evidence="3">
    <location>
        <begin position="6"/>
        <end position="27"/>
    </location>
</feature>
<name>A0A1R4EGH7_9GAMM</name>
<organism evidence="6 7">
    <name type="scientific">Psychrobacter pasteurii</name>
    <dbReference type="NCBI Taxonomy" id="1945520"/>
    <lineage>
        <taxon>Bacteria</taxon>
        <taxon>Pseudomonadati</taxon>
        <taxon>Pseudomonadota</taxon>
        <taxon>Gammaproteobacteria</taxon>
        <taxon>Moraxellales</taxon>
        <taxon>Moraxellaceae</taxon>
        <taxon>Psychrobacter</taxon>
    </lineage>
</organism>
<keyword evidence="3" id="KW-0472">Membrane</keyword>
<feature type="coiled-coil region" evidence="2">
    <location>
        <begin position="303"/>
        <end position="330"/>
    </location>
</feature>
<gene>
    <name evidence="6" type="ORF">A1019T_01481</name>
</gene>
<evidence type="ECO:0000313" key="6">
    <source>
        <dbReference type="EMBL" id="SJM37509.1"/>
    </source>
</evidence>
<evidence type="ECO:0008006" key="8">
    <source>
        <dbReference type="Google" id="ProtNLM"/>
    </source>
</evidence>
<evidence type="ECO:0000256" key="2">
    <source>
        <dbReference type="SAM" id="Coils"/>
    </source>
</evidence>
<evidence type="ECO:0000259" key="5">
    <source>
        <dbReference type="Pfam" id="PF23914"/>
    </source>
</evidence>
<keyword evidence="7" id="KW-1185">Reference proteome</keyword>
<dbReference type="Pfam" id="PF23914">
    <property type="entry name" value="TPR_CcmH_CycH"/>
    <property type="match status" value="1"/>
</dbReference>
<dbReference type="InterPro" id="IPR011990">
    <property type="entry name" value="TPR-like_helical_dom_sf"/>
</dbReference>
<dbReference type="InterPro" id="IPR017560">
    <property type="entry name" value="Cyt_c_biogenesis_CcmI"/>
</dbReference>
<evidence type="ECO:0000313" key="7">
    <source>
        <dbReference type="Proteomes" id="UP000188169"/>
    </source>
</evidence>
<sequence>MPTLVIFVALAILLAIILAIIVLMPWLRVDKSAQNDQLIALNVEVFKERLEELKADFNAGAMTESEFKTQKTELERQLLLASDDKNSVVLNEGLKEENFTSAELSKAKREQQFTRSGKARLTLLLCVPTLMILGYFLAGDRSPVVNLWQAQDKVGQVADDLLTGKIDAPPEWAIEDSVGLMGAIQTNVHHHAHDPMRWMRLSDILLAFEANEQAKEAQARAYRLAPEDENIAVSYAQTNFFTSGGMLDASSRKALEGVLQNNPEHQGAQMLMAMGEARSGNYQQAQAWVERLKAGIMARDGDHSEALSSLEELSRNIAQQQQASLSAADQGTTAVATQTVAVTVTLNPSLAPLLAPSDILFVTIQQASGGAPLAVKRLPASELANAANGFNIELSDEDAMMPTQTLSKAMQQGQQLVLKARVSKSGQAMQEAGDLAANDLPLNYQDNTDSKLKVTTEINKQLP</sequence>